<dbReference type="AlphaFoldDB" id="A0A1Y2B9U8"/>
<organism evidence="3 4">
    <name type="scientific">Naematelia encephala</name>
    <dbReference type="NCBI Taxonomy" id="71784"/>
    <lineage>
        <taxon>Eukaryota</taxon>
        <taxon>Fungi</taxon>
        <taxon>Dikarya</taxon>
        <taxon>Basidiomycota</taxon>
        <taxon>Agaricomycotina</taxon>
        <taxon>Tremellomycetes</taxon>
        <taxon>Tremellales</taxon>
        <taxon>Naemateliaceae</taxon>
        <taxon>Naematelia</taxon>
    </lineage>
</organism>
<name>A0A1Y2B9U8_9TREE</name>
<feature type="region of interest" description="Disordered" evidence="2">
    <location>
        <begin position="134"/>
        <end position="215"/>
    </location>
</feature>
<feature type="compositionally biased region" description="Pro residues" evidence="2">
    <location>
        <begin position="1059"/>
        <end position="1088"/>
    </location>
</feature>
<proteinExistence type="predicted"/>
<gene>
    <name evidence="3" type="ORF">BCR39DRAFT_525930</name>
</gene>
<evidence type="ECO:0000313" key="4">
    <source>
        <dbReference type="Proteomes" id="UP000193986"/>
    </source>
</evidence>
<dbReference type="EMBL" id="MCFC01000014">
    <property type="protein sequence ID" value="ORY31618.1"/>
    <property type="molecule type" value="Genomic_DNA"/>
</dbReference>
<feature type="region of interest" description="Disordered" evidence="2">
    <location>
        <begin position="232"/>
        <end position="268"/>
    </location>
</feature>
<keyword evidence="4" id="KW-1185">Reference proteome</keyword>
<reference evidence="3 4" key="1">
    <citation type="submission" date="2016-07" db="EMBL/GenBank/DDBJ databases">
        <title>Pervasive Adenine N6-methylation of Active Genes in Fungi.</title>
        <authorList>
            <consortium name="DOE Joint Genome Institute"/>
            <person name="Mondo S.J."/>
            <person name="Dannebaum R.O."/>
            <person name="Kuo R.C."/>
            <person name="Labutti K."/>
            <person name="Haridas S."/>
            <person name="Kuo A."/>
            <person name="Salamov A."/>
            <person name="Ahrendt S.R."/>
            <person name="Lipzen A."/>
            <person name="Sullivan W."/>
            <person name="Andreopoulos W.B."/>
            <person name="Clum A."/>
            <person name="Lindquist E."/>
            <person name="Daum C."/>
            <person name="Ramamoorthy G.K."/>
            <person name="Gryganskyi A."/>
            <person name="Culley D."/>
            <person name="Magnuson J.K."/>
            <person name="James T.Y."/>
            <person name="O'Malley M.A."/>
            <person name="Stajich J.E."/>
            <person name="Spatafora J.W."/>
            <person name="Visel A."/>
            <person name="Grigoriev I.V."/>
        </authorList>
    </citation>
    <scope>NUCLEOTIDE SEQUENCE [LARGE SCALE GENOMIC DNA]</scope>
    <source>
        <strain evidence="3 4">68-887.2</strain>
    </source>
</reference>
<feature type="compositionally biased region" description="Low complexity" evidence="2">
    <location>
        <begin position="185"/>
        <end position="203"/>
    </location>
</feature>
<feature type="region of interest" description="Disordered" evidence="2">
    <location>
        <begin position="97"/>
        <end position="121"/>
    </location>
</feature>
<feature type="region of interest" description="Disordered" evidence="2">
    <location>
        <begin position="1054"/>
        <end position="1091"/>
    </location>
</feature>
<feature type="compositionally biased region" description="Polar residues" evidence="2">
    <location>
        <begin position="37"/>
        <end position="51"/>
    </location>
</feature>
<feature type="compositionally biased region" description="Polar residues" evidence="2">
    <location>
        <begin position="347"/>
        <end position="364"/>
    </location>
</feature>
<feature type="compositionally biased region" description="Basic and acidic residues" evidence="2">
    <location>
        <begin position="807"/>
        <end position="818"/>
    </location>
</feature>
<sequence>MDSQNRLLAMLNTATTSTSSPFPPPSSSDPSTHPSTQEQTSPLPPSSSSVHAVSLQDLFKNISSSSTSTTNSNSTTTLNPSTAQHQQERLLGMLKSSSNTPLLDENNQDQSGASTPRGVDSHKANLLGMFKSTQTAPQSREPVITHPGAPLQGHPSTISSASPPPPPPASDTPKTNLLDMFRTLPQTSSSPQPASTSHAATPLASPPAPPAVGAAQAHRANLLDMFNTTLPTVPAAPAPREPVIEHRSSPPVEQTVPPPALPSPAGPVQKSMFEFVSPFDAFEKPKTKPVPPQSAQPTIKQEIDVKPNVTGNNQSNGSKASTPSPAVAAGARSKPAAVEQSLRGSPAQPSGQKSRRGSVTSTIGAASGSGMKRELSLPWLANKVIKKDQGGKGPKTLSQHTIIDVSKPNLDGLINKAGTVQIIPSTIMKSEEPAYRKWRSVGVTANWFAYTMSKGRVRLIDSASGARLMLHLPPAASDGFVVDLAVISTSVAIIGADRSITVFRVPVGWDRDEPPSAVVLHVTPSRTSKTDGLGSLEKVEWVKKDGSDWLAVGGPDGVVIFQPEVVGRDGHATMEEVLEKSRKILRTEGSVVSFSLNHSQQAIALLSSTSYLSLYNVANFSRVWHRQLPTAFADSTPTSIQFCESNLLIGRNNDTLFDLVQITLDVAVLSTIRFLAPAPSQPVFDFAHAIYDTNRALLWVASFARGSLYAFRYALKGQPPIRDVVKDNLQVVGFDKVAEFPLEPVLSIQLSPRSANEDFGMFFGHPNGFSLAHIDRTICDGLMTPAETPVVDKKVEPIVPAPAVNGGHKEEVVKKAAKAETSSKGSKQSSPDIAKIQLPESQGEALSRSPTETGVPKETVSISADELNRALKKTEDRLVNQIKQQIHNALQPVSTRLETVASPEFSNNLSSKIEKSIKATLSTSIQQSIKSTVLPALTQTVQTEVHSVTAGQIPTAIHDALQSLPRDLERAVAPVVQRSLAALVQDGLDRHLGAAIALEVGRAKEQIVAELRTEIAQLVKDISSARVEPAVSNDQLARSIAELQSQVTMLSAQLARAPSAPPAPPQAIPYPPAPPIQQQPPPPPPVQPSLPIDQHLEDLFTTTLGLQTLGPLVALVNEHWNLTDYILPLGGDRPKVSQAILLTLLHRIAQAIGELAPSDPSFIKMLEWDRRCAILVNPRDSNIVTYFGRVSAIVQTSLEGAIRSLSTRYAADPMSSGAQNGVRQVLGVINSKAQ</sequence>
<protein>
    <submittedName>
        <fullName evidence="3">Uncharacterized protein</fullName>
    </submittedName>
</protein>
<feature type="region of interest" description="Disordered" evidence="2">
    <location>
        <begin position="1"/>
        <end position="85"/>
    </location>
</feature>
<feature type="compositionally biased region" description="Low complexity" evidence="2">
    <location>
        <begin position="63"/>
        <end position="82"/>
    </location>
</feature>
<feature type="region of interest" description="Disordered" evidence="2">
    <location>
        <begin position="801"/>
        <end position="860"/>
    </location>
</feature>
<feature type="compositionally biased region" description="Polar residues" evidence="2">
    <location>
        <begin position="309"/>
        <end position="324"/>
    </location>
</feature>
<feature type="compositionally biased region" description="Pro residues" evidence="2">
    <location>
        <begin position="256"/>
        <end position="265"/>
    </location>
</feature>
<dbReference type="STRING" id="71784.A0A1Y2B9U8"/>
<dbReference type="InterPro" id="IPR036322">
    <property type="entry name" value="WD40_repeat_dom_sf"/>
</dbReference>
<evidence type="ECO:0000313" key="3">
    <source>
        <dbReference type="EMBL" id="ORY31618.1"/>
    </source>
</evidence>
<dbReference type="SUPFAM" id="SSF50978">
    <property type="entry name" value="WD40 repeat-like"/>
    <property type="match status" value="1"/>
</dbReference>
<comment type="caution">
    <text evidence="3">The sequence shown here is derived from an EMBL/GenBank/DDBJ whole genome shotgun (WGS) entry which is preliminary data.</text>
</comment>
<dbReference type="OrthoDB" id="21128at2759"/>
<feature type="coiled-coil region" evidence="1">
    <location>
        <begin position="1008"/>
        <end position="1053"/>
    </location>
</feature>
<evidence type="ECO:0000256" key="1">
    <source>
        <dbReference type="SAM" id="Coils"/>
    </source>
</evidence>
<accession>A0A1Y2B9U8</accession>
<keyword evidence="1" id="KW-0175">Coiled coil</keyword>
<dbReference type="InParanoid" id="A0A1Y2B9U8"/>
<dbReference type="Proteomes" id="UP000193986">
    <property type="component" value="Unassembled WGS sequence"/>
</dbReference>
<evidence type="ECO:0000256" key="2">
    <source>
        <dbReference type="SAM" id="MobiDB-lite"/>
    </source>
</evidence>
<feature type="region of interest" description="Disordered" evidence="2">
    <location>
        <begin position="283"/>
        <end position="370"/>
    </location>
</feature>